<dbReference type="Proteomes" id="UP001630127">
    <property type="component" value="Unassembled WGS sequence"/>
</dbReference>
<evidence type="ECO:0000313" key="2">
    <source>
        <dbReference type="EMBL" id="KAL3530460.1"/>
    </source>
</evidence>
<dbReference type="AlphaFoldDB" id="A0ABD3AI36"/>
<dbReference type="EMBL" id="JBJUIK010000004">
    <property type="protein sequence ID" value="KAL3530460.1"/>
    <property type="molecule type" value="Genomic_DNA"/>
</dbReference>
<proteinExistence type="predicted"/>
<name>A0ABD3AI36_9GENT</name>
<reference evidence="2 3" key="1">
    <citation type="submission" date="2024-11" db="EMBL/GenBank/DDBJ databases">
        <title>A near-complete genome assembly of Cinchona calisaya.</title>
        <authorList>
            <person name="Lian D.C."/>
            <person name="Zhao X.W."/>
            <person name="Wei L."/>
        </authorList>
    </citation>
    <scope>NUCLEOTIDE SEQUENCE [LARGE SCALE GENOMIC DNA]</scope>
    <source>
        <tissue evidence="2">Nenye</tissue>
    </source>
</reference>
<feature type="region of interest" description="Disordered" evidence="1">
    <location>
        <begin position="25"/>
        <end position="131"/>
    </location>
</feature>
<evidence type="ECO:0000313" key="3">
    <source>
        <dbReference type="Proteomes" id="UP001630127"/>
    </source>
</evidence>
<organism evidence="2 3">
    <name type="scientific">Cinchona calisaya</name>
    <dbReference type="NCBI Taxonomy" id="153742"/>
    <lineage>
        <taxon>Eukaryota</taxon>
        <taxon>Viridiplantae</taxon>
        <taxon>Streptophyta</taxon>
        <taxon>Embryophyta</taxon>
        <taxon>Tracheophyta</taxon>
        <taxon>Spermatophyta</taxon>
        <taxon>Magnoliopsida</taxon>
        <taxon>eudicotyledons</taxon>
        <taxon>Gunneridae</taxon>
        <taxon>Pentapetalae</taxon>
        <taxon>asterids</taxon>
        <taxon>lamiids</taxon>
        <taxon>Gentianales</taxon>
        <taxon>Rubiaceae</taxon>
        <taxon>Cinchonoideae</taxon>
        <taxon>Cinchoneae</taxon>
        <taxon>Cinchona</taxon>
    </lineage>
</organism>
<feature type="compositionally biased region" description="Polar residues" evidence="1">
    <location>
        <begin position="85"/>
        <end position="96"/>
    </location>
</feature>
<gene>
    <name evidence="2" type="ORF">ACH5RR_009782</name>
</gene>
<keyword evidence="3" id="KW-1185">Reference proteome</keyword>
<feature type="compositionally biased region" description="Basic residues" evidence="1">
    <location>
        <begin position="43"/>
        <end position="52"/>
    </location>
</feature>
<sequence>MIDPSKDPRKSGAPIILPSIKSLTDAEASKDAKYSNGDLTQNQKKKIHRKAKWAAQRCAGKEAAEEVEQEATSAEDSCHDEKSNMDSSGEEANSSAAKDKPPLAVGTKDGHQGRKRGSLGPDDGASQDDSA</sequence>
<evidence type="ECO:0000256" key="1">
    <source>
        <dbReference type="SAM" id="MobiDB-lite"/>
    </source>
</evidence>
<accession>A0ABD3AI36</accession>
<protein>
    <submittedName>
        <fullName evidence="2">Uncharacterized protein</fullName>
    </submittedName>
</protein>
<comment type="caution">
    <text evidence="2">The sequence shown here is derived from an EMBL/GenBank/DDBJ whole genome shotgun (WGS) entry which is preliminary data.</text>
</comment>